<feature type="compositionally biased region" description="Low complexity" evidence="1">
    <location>
        <begin position="53"/>
        <end position="69"/>
    </location>
</feature>
<feature type="non-terminal residue" evidence="2">
    <location>
        <position position="1"/>
    </location>
</feature>
<evidence type="ECO:0000256" key="1">
    <source>
        <dbReference type="SAM" id="MobiDB-lite"/>
    </source>
</evidence>
<dbReference type="AlphaFoldDB" id="A0A167D773"/>
<comment type="caution">
    <text evidence="2">The sequence shown here is derived from an EMBL/GenBank/DDBJ whole genome shotgun (WGS) entry which is preliminary data.</text>
</comment>
<gene>
    <name evidence="2" type="ORF">CI238_02519</name>
</gene>
<dbReference type="EMBL" id="LFIW01001106">
    <property type="protein sequence ID" value="KZL83493.1"/>
    <property type="molecule type" value="Genomic_DNA"/>
</dbReference>
<evidence type="ECO:0000313" key="2">
    <source>
        <dbReference type="EMBL" id="KZL83493.1"/>
    </source>
</evidence>
<name>A0A167D773_COLIC</name>
<organism evidence="2 3">
    <name type="scientific">Colletotrichum incanum</name>
    <name type="common">Soybean anthracnose fungus</name>
    <dbReference type="NCBI Taxonomy" id="1573173"/>
    <lineage>
        <taxon>Eukaryota</taxon>
        <taxon>Fungi</taxon>
        <taxon>Dikarya</taxon>
        <taxon>Ascomycota</taxon>
        <taxon>Pezizomycotina</taxon>
        <taxon>Sordariomycetes</taxon>
        <taxon>Hypocreomycetidae</taxon>
        <taxon>Glomerellales</taxon>
        <taxon>Glomerellaceae</taxon>
        <taxon>Colletotrichum</taxon>
        <taxon>Colletotrichum spaethianum species complex</taxon>
    </lineage>
</organism>
<evidence type="ECO:0000313" key="3">
    <source>
        <dbReference type="Proteomes" id="UP000076584"/>
    </source>
</evidence>
<proteinExistence type="predicted"/>
<accession>A0A167D773</accession>
<feature type="region of interest" description="Disordered" evidence="1">
    <location>
        <begin position="472"/>
        <end position="517"/>
    </location>
</feature>
<keyword evidence="3" id="KW-1185">Reference proteome</keyword>
<dbReference type="STRING" id="1573173.A0A167D773"/>
<sequence>LTFATHPFTRNNHKRAGMPSFRGLDVSVVSRPGAESFVELPHPESSSVRLRGPHPASPTSSSLSSFVSTPDKCKPTTSVYIPSSPGAQFHLQYSINRPPPDAKYLYFRMTINGRQIVSWGVRSQAIQNQIVSHALYEPDSKWQYRNSGVVYKRDGVEKRFFHFAPRFEACAALDGGLIDLQVFRSKGRRRRAPELKDFRNQDKYGITSPTGGLVELPQELTFYDWILIDSVDSPFATFRFFYRTWANLKTLNLVPGSHYEALMATSARQGERLPTLPKLPVTTIAAKSRHDDNSLFGFSSLDGLVFKEDSMASGESKGKQRVHSTQRAFYLATPPKLNPPLFAQDKLPQPSKMMRDVRPASDPLRALPALPDVEPSLRKTSPESTRAPSVTPSLLPYVDESSGGDEFEIGIARKVMLPSISQELGDTPSCPLSSPPQAQPSSSDYDTTPPSTSGMQVFKRVGRDEYIAAVEATREDFSNRSMSEGEWLKRSPSPLRRKQGSLNINKRGGRMTMDKEP</sequence>
<dbReference type="Proteomes" id="UP000076584">
    <property type="component" value="Unassembled WGS sequence"/>
</dbReference>
<feature type="region of interest" description="Disordered" evidence="1">
    <location>
        <begin position="422"/>
        <end position="459"/>
    </location>
</feature>
<feature type="region of interest" description="Disordered" evidence="1">
    <location>
        <begin position="361"/>
        <end position="401"/>
    </location>
</feature>
<feature type="compositionally biased region" description="Low complexity" evidence="1">
    <location>
        <begin position="439"/>
        <end position="453"/>
    </location>
</feature>
<protein>
    <submittedName>
        <fullName evidence="2">Uncharacterized protein</fullName>
    </submittedName>
</protein>
<reference evidence="2 3" key="1">
    <citation type="submission" date="2015-06" db="EMBL/GenBank/DDBJ databases">
        <title>Survival trade-offs in plant roots during colonization by closely related pathogenic and mutualistic fungi.</title>
        <authorList>
            <person name="Hacquard S."/>
            <person name="Kracher B."/>
            <person name="Hiruma K."/>
            <person name="Weinman A."/>
            <person name="Muench P."/>
            <person name="Garrido Oter R."/>
            <person name="Ver Loren van Themaat E."/>
            <person name="Dallerey J.-F."/>
            <person name="Damm U."/>
            <person name="Henrissat B."/>
            <person name="Lespinet O."/>
            <person name="Thon M."/>
            <person name="Kemen E."/>
            <person name="McHardy A.C."/>
            <person name="Schulze-Lefert P."/>
            <person name="O'Connell R.J."/>
        </authorList>
    </citation>
    <scope>NUCLEOTIDE SEQUENCE [LARGE SCALE GENOMIC DNA]</scope>
    <source>
        <strain evidence="2 3">MAFF 238704</strain>
    </source>
</reference>
<feature type="compositionally biased region" description="Polar residues" evidence="1">
    <location>
        <begin position="382"/>
        <end position="392"/>
    </location>
</feature>
<feature type="region of interest" description="Disordered" evidence="1">
    <location>
        <begin position="38"/>
        <end position="69"/>
    </location>
</feature>